<evidence type="ECO:0000256" key="1">
    <source>
        <dbReference type="ARBA" id="ARBA00023015"/>
    </source>
</evidence>
<dbReference type="SUPFAM" id="SSF46689">
    <property type="entry name" value="Homeodomain-like"/>
    <property type="match status" value="2"/>
</dbReference>
<dbReference type="GO" id="GO:0003700">
    <property type="term" value="F:DNA-binding transcription factor activity"/>
    <property type="evidence" value="ECO:0007669"/>
    <property type="project" value="InterPro"/>
</dbReference>
<dbReference type="SMART" id="SM00342">
    <property type="entry name" value="HTH_ARAC"/>
    <property type="match status" value="1"/>
</dbReference>
<reference evidence="5" key="1">
    <citation type="submission" date="2019-08" db="EMBL/GenBank/DDBJ databases">
        <authorList>
            <person name="Kucharzyk K."/>
            <person name="Murdoch R.W."/>
            <person name="Higgins S."/>
            <person name="Loffler F."/>
        </authorList>
    </citation>
    <scope>NUCLEOTIDE SEQUENCE</scope>
</reference>
<dbReference type="InterPro" id="IPR037923">
    <property type="entry name" value="HTH-like"/>
</dbReference>
<dbReference type="InterPro" id="IPR003313">
    <property type="entry name" value="AraC-bd"/>
</dbReference>
<name>A0A645BFA4_9ZZZZ</name>
<keyword evidence="3" id="KW-0804">Transcription</keyword>
<dbReference type="Gene3D" id="1.10.10.60">
    <property type="entry name" value="Homeodomain-like"/>
    <property type="match status" value="2"/>
</dbReference>
<dbReference type="InterPro" id="IPR018060">
    <property type="entry name" value="HTH_AraC"/>
</dbReference>
<keyword evidence="1" id="KW-0805">Transcription regulation</keyword>
<evidence type="ECO:0000256" key="2">
    <source>
        <dbReference type="ARBA" id="ARBA00023125"/>
    </source>
</evidence>
<dbReference type="InterPro" id="IPR009057">
    <property type="entry name" value="Homeodomain-like_sf"/>
</dbReference>
<dbReference type="SUPFAM" id="SSF51215">
    <property type="entry name" value="Regulatory protein AraC"/>
    <property type="match status" value="1"/>
</dbReference>
<comment type="caution">
    <text evidence="5">The sequence shown here is derived from an EMBL/GenBank/DDBJ whole genome shotgun (WGS) entry which is preliminary data.</text>
</comment>
<protein>
    <submittedName>
        <fullName evidence="5">HTH-type transcriptional activator RhaR</fullName>
    </submittedName>
</protein>
<evidence type="ECO:0000256" key="3">
    <source>
        <dbReference type="ARBA" id="ARBA00023163"/>
    </source>
</evidence>
<dbReference type="GO" id="GO:0043565">
    <property type="term" value="F:sequence-specific DNA binding"/>
    <property type="evidence" value="ECO:0007669"/>
    <property type="project" value="InterPro"/>
</dbReference>
<proteinExistence type="predicted"/>
<keyword evidence="2" id="KW-0238">DNA-binding</keyword>
<sequence>MTTYFSGIEFGPWGHYPEYYAPMKDHVTDFYGIQYNHSGPFSVQVNENDPVTVQGSYLFLTYPGVLYNYGPPKKGEARYHAYISFTGKRVKRYLETELLPSFDEKTPLIKITKSESFLSSLLQCQFMLSTSRNTVNPRMVLLLEDILLQIHEQPKLSFNISPFCEKQLIVLMGQINERPQADWDFSREAARLSISLSHFRRIFKILSGYSPLAYLIQCRIKMAEALLIKTVMPLREVARQCGFEDVFYFSRIFKQHKFITPIKFRKENR</sequence>
<evidence type="ECO:0000259" key="4">
    <source>
        <dbReference type="PROSITE" id="PS01124"/>
    </source>
</evidence>
<organism evidence="5">
    <name type="scientific">bioreactor metagenome</name>
    <dbReference type="NCBI Taxonomy" id="1076179"/>
    <lineage>
        <taxon>unclassified sequences</taxon>
        <taxon>metagenomes</taxon>
        <taxon>ecological metagenomes</taxon>
    </lineage>
</organism>
<dbReference type="Pfam" id="PF12833">
    <property type="entry name" value="HTH_18"/>
    <property type="match status" value="1"/>
</dbReference>
<gene>
    <name evidence="5" type="primary">rhaR_107</name>
    <name evidence="5" type="ORF">SDC9_111021</name>
</gene>
<dbReference type="AlphaFoldDB" id="A0A645BFA4"/>
<feature type="domain" description="HTH araC/xylS-type" evidence="4">
    <location>
        <begin position="165"/>
        <end position="267"/>
    </location>
</feature>
<dbReference type="PANTHER" id="PTHR43280">
    <property type="entry name" value="ARAC-FAMILY TRANSCRIPTIONAL REGULATOR"/>
    <property type="match status" value="1"/>
</dbReference>
<evidence type="ECO:0000313" key="5">
    <source>
        <dbReference type="EMBL" id="MPM64135.1"/>
    </source>
</evidence>
<dbReference type="PANTHER" id="PTHR43280:SF11">
    <property type="entry name" value="RCS-SPECIFIC HTH-TYPE TRANSCRIPTIONAL ACTIVATOR RCLR"/>
    <property type="match status" value="1"/>
</dbReference>
<dbReference type="PROSITE" id="PS01124">
    <property type="entry name" value="HTH_ARAC_FAMILY_2"/>
    <property type="match status" value="1"/>
</dbReference>
<accession>A0A645BFA4</accession>
<dbReference type="Pfam" id="PF02311">
    <property type="entry name" value="AraC_binding"/>
    <property type="match status" value="1"/>
</dbReference>
<dbReference type="EMBL" id="VSSQ01019787">
    <property type="protein sequence ID" value="MPM64135.1"/>
    <property type="molecule type" value="Genomic_DNA"/>
</dbReference>